<organism evidence="5 6">
    <name type="scientific">Apostasia shenzhenica</name>
    <dbReference type="NCBI Taxonomy" id="1088818"/>
    <lineage>
        <taxon>Eukaryota</taxon>
        <taxon>Viridiplantae</taxon>
        <taxon>Streptophyta</taxon>
        <taxon>Embryophyta</taxon>
        <taxon>Tracheophyta</taxon>
        <taxon>Spermatophyta</taxon>
        <taxon>Magnoliopsida</taxon>
        <taxon>Liliopsida</taxon>
        <taxon>Asparagales</taxon>
        <taxon>Orchidaceae</taxon>
        <taxon>Apostasioideae</taxon>
        <taxon>Apostasia</taxon>
    </lineage>
</organism>
<dbReference type="GO" id="GO:0008017">
    <property type="term" value="F:microtubule binding"/>
    <property type="evidence" value="ECO:0007669"/>
    <property type="project" value="TreeGrafter"/>
</dbReference>
<dbReference type="InterPro" id="IPR000375">
    <property type="entry name" value="Dynamin_stalk"/>
</dbReference>
<dbReference type="Gene3D" id="1.20.120.1240">
    <property type="entry name" value="Dynamin, middle domain"/>
    <property type="match status" value="1"/>
</dbReference>
<dbReference type="OrthoDB" id="5061070at2759"/>
<dbReference type="EMBL" id="KZ451911">
    <property type="protein sequence ID" value="PKA63028.1"/>
    <property type="molecule type" value="Genomic_DNA"/>
</dbReference>
<dbReference type="PANTHER" id="PTHR11566">
    <property type="entry name" value="DYNAMIN"/>
    <property type="match status" value="1"/>
</dbReference>
<dbReference type="CDD" id="cd08771">
    <property type="entry name" value="DLP_1"/>
    <property type="match status" value="1"/>
</dbReference>
<dbReference type="InterPro" id="IPR030381">
    <property type="entry name" value="G_DYNAMIN_dom"/>
</dbReference>
<reference evidence="5 6" key="1">
    <citation type="journal article" date="2017" name="Nature">
        <title>The Apostasia genome and the evolution of orchids.</title>
        <authorList>
            <person name="Zhang G.Q."/>
            <person name="Liu K.W."/>
            <person name="Li Z."/>
            <person name="Lohaus R."/>
            <person name="Hsiao Y.Y."/>
            <person name="Niu S.C."/>
            <person name="Wang J.Y."/>
            <person name="Lin Y.C."/>
            <person name="Xu Q."/>
            <person name="Chen L.J."/>
            <person name="Yoshida K."/>
            <person name="Fujiwara S."/>
            <person name="Wang Z.W."/>
            <person name="Zhang Y.Q."/>
            <person name="Mitsuda N."/>
            <person name="Wang M."/>
            <person name="Liu G.H."/>
            <person name="Pecoraro L."/>
            <person name="Huang H.X."/>
            <person name="Xiao X.J."/>
            <person name="Lin M."/>
            <person name="Wu X.Y."/>
            <person name="Wu W.L."/>
            <person name="Chen Y.Y."/>
            <person name="Chang S.B."/>
            <person name="Sakamoto S."/>
            <person name="Ohme-Takagi M."/>
            <person name="Yagi M."/>
            <person name="Zeng S.J."/>
            <person name="Shen C.Y."/>
            <person name="Yeh C.M."/>
            <person name="Luo Y.B."/>
            <person name="Tsai W.C."/>
            <person name="Van de Peer Y."/>
            <person name="Liu Z.J."/>
        </authorList>
    </citation>
    <scope>NUCLEOTIDE SEQUENCE [LARGE SCALE GENOMIC DNA]</scope>
    <source>
        <strain evidence="6">cv. Shenzhen</strain>
        <tissue evidence="5">Stem</tissue>
    </source>
</reference>
<evidence type="ECO:0000259" key="3">
    <source>
        <dbReference type="PROSITE" id="PS51388"/>
    </source>
</evidence>
<evidence type="ECO:0000313" key="5">
    <source>
        <dbReference type="EMBL" id="PKA63028.1"/>
    </source>
</evidence>
<dbReference type="InterPro" id="IPR001401">
    <property type="entry name" value="Dynamin_GTPase"/>
</dbReference>
<dbReference type="GO" id="GO:0003924">
    <property type="term" value="F:GTPase activity"/>
    <property type="evidence" value="ECO:0007669"/>
    <property type="project" value="InterPro"/>
</dbReference>
<keyword evidence="1" id="KW-0547">Nucleotide-binding</keyword>
<dbReference type="SUPFAM" id="SSF52540">
    <property type="entry name" value="P-loop containing nucleoside triphosphate hydrolases"/>
    <property type="match status" value="1"/>
</dbReference>
<dbReference type="Gene3D" id="3.40.50.300">
    <property type="entry name" value="P-loop containing nucleotide triphosphate hydrolases"/>
    <property type="match status" value="2"/>
</dbReference>
<dbReference type="EC" id="3.6.5.5" evidence="5"/>
<dbReference type="PROSITE" id="PS51718">
    <property type="entry name" value="G_DYNAMIN_2"/>
    <property type="match status" value="1"/>
</dbReference>
<evidence type="ECO:0000313" key="6">
    <source>
        <dbReference type="Proteomes" id="UP000236161"/>
    </source>
</evidence>
<keyword evidence="2" id="KW-0342">GTP-binding</keyword>
<dbReference type="SMART" id="SM00053">
    <property type="entry name" value="DYNc"/>
    <property type="match status" value="1"/>
</dbReference>
<evidence type="ECO:0000259" key="4">
    <source>
        <dbReference type="PROSITE" id="PS51718"/>
    </source>
</evidence>
<accession>A0A2I0B5F8</accession>
<dbReference type="GO" id="GO:0005525">
    <property type="term" value="F:GTP binding"/>
    <property type="evidence" value="ECO:0007669"/>
    <property type="project" value="InterPro"/>
</dbReference>
<dbReference type="Pfam" id="PF02212">
    <property type="entry name" value="GED"/>
    <property type="match status" value="1"/>
</dbReference>
<dbReference type="STRING" id="1088818.A0A2I0B5F8"/>
<dbReference type="InterPro" id="IPR022812">
    <property type="entry name" value="Dynamin"/>
</dbReference>
<dbReference type="PROSITE" id="PS51388">
    <property type="entry name" value="GED"/>
    <property type="match status" value="1"/>
</dbReference>
<keyword evidence="6" id="KW-1185">Reference proteome</keyword>
<dbReference type="InterPro" id="IPR003130">
    <property type="entry name" value="GED"/>
</dbReference>
<evidence type="ECO:0000256" key="1">
    <source>
        <dbReference type="ARBA" id="ARBA00022741"/>
    </source>
</evidence>
<proteinExistence type="predicted"/>
<dbReference type="Pfam" id="PF01031">
    <property type="entry name" value="Dynamin_M"/>
    <property type="match status" value="1"/>
</dbReference>
<gene>
    <name evidence="5" type="primary">DRP4C</name>
    <name evidence="5" type="ORF">AXF42_Ash007824</name>
</gene>
<dbReference type="SMART" id="SM00302">
    <property type="entry name" value="GED"/>
    <property type="match status" value="1"/>
</dbReference>
<name>A0A2I0B5F8_9ASPA</name>
<dbReference type="AlphaFoldDB" id="A0A2I0B5F8"/>
<dbReference type="PANTHER" id="PTHR11566:SF173">
    <property type="entry name" value="DYNAMIN-RELATED PROTEIN 4C"/>
    <property type="match status" value="1"/>
</dbReference>
<dbReference type="InterPro" id="IPR020850">
    <property type="entry name" value="GED_dom"/>
</dbReference>
<evidence type="ECO:0000256" key="2">
    <source>
        <dbReference type="ARBA" id="ARBA00023134"/>
    </source>
</evidence>
<dbReference type="GO" id="GO:0005737">
    <property type="term" value="C:cytoplasm"/>
    <property type="evidence" value="ECO:0007669"/>
    <property type="project" value="TreeGrafter"/>
</dbReference>
<sequence length="627" mass="69905">MASAGEDSKSIAAALSSSYDEQIRPLLDAVDRLRHLKVMQEGIQLPTIVVVGDQSSGKSSNDPSIPTPVLHLEYKERRVHTSEADVTAAIEAATTEIAGSQKGISDEPITLVVQKKGVPDLTMVDLPGITRVPVSGQPENIYEQIAAIIMKYIRPQESIILNVLSASVDFPTCESIRMSQQVDRNGERTIAVVTKVDKSPDGLLEKVTSNDVGIGLGYVCVRNRIGSETYDEARAAEAKLFNSHPLLSVINKSIVGVPVLAEKLMQIQAQSIAKCLPDIVKKINEKLNRHMSELDNMPRNLSSVADAMRAFMGIISKAMESLSKLLVRGEFDEFPEDKKMHGTARISEMLNAYSGELPSDFPTENESFLMEEIEVLRETRGIGLPNFLPRSAFLVLLQKKINGVSSTPEMFVLRVWEYVEQVVIRVFNQFSENYPPLQASIRRAVQNLMEKMRQRSRLTVREVIEMEMLADYTSNPDYMKTWAGLMEQQEEFMEFLQNCSKPSIMNINGIGIVEIAHLRQQAAVAEQAFDIRMRLIAYWKIVVLRLVDVMVLHVLRGVKKLVESDIEGEILNDVVGGTTAGRGIERMLEESPVTAGKRERLWKSVQLLKESKQVVAKIMDPIAITAD</sequence>
<dbReference type="Pfam" id="PF00350">
    <property type="entry name" value="Dynamin_N"/>
    <property type="match status" value="1"/>
</dbReference>
<dbReference type="InterPro" id="IPR027417">
    <property type="entry name" value="P-loop_NTPase"/>
</dbReference>
<feature type="domain" description="Dynamin-type G" evidence="4">
    <location>
        <begin position="1"/>
        <end position="277"/>
    </location>
</feature>
<feature type="domain" description="GED" evidence="3">
    <location>
        <begin position="528"/>
        <end position="623"/>
    </location>
</feature>
<dbReference type="InterPro" id="IPR045063">
    <property type="entry name" value="Dynamin_N"/>
</dbReference>
<protein>
    <submittedName>
        <fullName evidence="5">Dynamin-related protein 4C</fullName>
        <ecNumber evidence="5">3.6.5.5</ecNumber>
    </submittedName>
</protein>
<keyword evidence="5" id="KW-0378">Hydrolase</keyword>
<dbReference type="GO" id="GO:0016020">
    <property type="term" value="C:membrane"/>
    <property type="evidence" value="ECO:0007669"/>
    <property type="project" value="TreeGrafter"/>
</dbReference>
<dbReference type="GO" id="GO:0005874">
    <property type="term" value="C:microtubule"/>
    <property type="evidence" value="ECO:0007669"/>
    <property type="project" value="TreeGrafter"/>
</dbReference>
<dbReference type="Proteomes" id="UP000236161">
    <property type="component" value="Unassembled WGS sequence"/>
</dbReference>